<sequence>MTPQRRTSLTRPAKRSERKTVLVLCEGETEVAYLKGLRVRFSGVHVDVRTAKTTDALGIVDEAIARAGDGHHRVWAVFDTEGKDVARAEERAQEFNGTARDASVGTAVSHPDFEVWLLLHYRTAAEVRRCRRTGDAATMLEQTLPHWRKGGWNERRRRGTRFEDFAANVHDACRNADELGPVRNDNLPSTGVGALIREKQDGFRTRR</sequence>
<evidence type="ECO:0000313" key="2">
    <source>
        <dbReference type="Proteomes" id="UP001596956"/>
    </source>
</evidence>
<dbReference type="EMBL" id="JBHTHR010000391">
    <property type="protein sequence ID" value="MFD0802171.1"/>
    <property type="molecule type" value="Genomic_DNA"/>
</dbReference>
<dbReference type="Pfam" id="PF13707">
    <property type="entry name" value="RloB"/>
    <property type="match status" value="1"/>
</dbReference>
<comment type="caution">
    <text evidence="1">The sequence shown here is derived from an EMBL/GenBank/DDBJ whole genome shotgun (WGS) entry which is preliminary data.</text>
</comment>
<dbReference type="Proteomes" id="UP001596956">
    <property type="component" value="Unassembled WGS sequence"/>
</dbReference>
<organism evidence="1 2">
    <name type="scientific">Streptomonospora algeriensis</name>
    <dbReference type="NCBI Taxonomy" id="995084"/>
    <lineage>
        <taxon>Bacteria</taxon>
        <taxon>Bacillati</taxon>
        <taxon>Actinomycetota</taxon>
        <taxon>Actinomycetes</taxon>
        <taxon>Streptosporangiales</taxon>
        <taxon>Nocardiopsidaceae</taxon>
        <taxon>Streptomonospora</taxon>
    </lineage>
</organism>
<name>A0ABW3BGX3_9ACTN</name>
<protein>
    <submittedName>
        <fullName evidence="1">RloB family protein</fullName>
    </submittedName>
</protein>
<dbReference type="InterPro" id="IPR025591">
    <property type="entry name" value="RloB"/>
</dbReference>
<accession>A0ABW3BGX3</accession>
<reference evidence="2" key="1">
    <citation type="journal article" date="2019" name="Int. J. Syst. Evol. Microbiol.">
        <title>The Global Catalogue of Microorganisms (GCM) 10K type strain sequencing project: providing services to taxonomists for standard genome sequencing and annotation.</title>
        <authorList>
            <consortium name="The Broad Institute Genomics Platform"/>
            <consortium name="The Broad Institute Genome Sequencing Center for Infectious Disease"/>
            <person name="Wu L."/>
            <person name="Ma J."/>
        </authorList>
    </citation>
    <scope>NUCLEOTIDE SEQUENCE [LARGE SCALE GENOMIC DNA]</scope>
    <source>
        <strain evidence="2">CCUG 63369</strain>
    </source>
</reference>
<evidence type="ECO:0000313" key="1">
    <source>
        <dbReference type="EMBL" id="MFD0802171.1"/>
    </source>
</evidence>
<proteinExistence type="predicted"/>
<keyword evidence="2" id="KW-1185">Reference proteome</keyword>
<gene>
    <name evidence="1" type="ORF">ACFQZU_12725</name>
</gene>